<dbReference type="EMBL" id="QZWG01000015">
    <property type="protein sequence ID" value="RZB65590.1"/>
    <property type="molecule type" value="Genomic_DNA"/>
</dbReference>
<name>A0A445GWE5_GLYSO</name>
<gene>
    <name evidence="1" type="ORF">D0Y65_041595</name>
</gene>
<dbReference type="Proteomes" id="UP000289340">
    <property type="component" value="Chromosome 15"/>
</dbReference>
<organism evidence="1 2">
    <name type="scientific">Glycine soja</name>
    <name type="common">Wild soybean</name>
    <dbReference type="NCBI Taxonomy" id="3848"/>
    <lineage>
        <taxon>Eukaryota</taxon>
        <taxon>Viridiplantae</taxon>
        <taxon>Streptophyta</taxon>
        <taxon>Embryophyta</taxon>
        <taxon>Tracheophyta</taxon>
        <taxon>Spermatophyta</taxon>
        <taxon>Magnoliopsida</taxon>
        <taxon>eudicotyledons</taxon>
        <taxon>Gunneridae</taxon>
        <taxon>Pentapetalae</taxon>
        <taxon>rosids</taxon>
        <taxon>fabids</taxon>
        <taxon>Fabales</taxon>
        <taxon>Fabaceae</taxon>
        <taxon>Papilionoideae</taxon>
        <taxon>50 kb inversion clade</taxon>
        <taxon>NPAAA clade</taxon>
        <taxon>indigoferoid/millettioid clade</taxon>
        <taxon>Phaseoleae</taxon>
        <taxon>Glycine</taxon>
        <taxon>Glycine subgen. Soja</taxon>
    </lineage>
</organism>
<reference evidence="1 2" key="1">
    <citation type="submission" date="2018-09" db="EMBL/GenBank/DDBJ databases">
        <title>A high-quality reference genome of wild soybean provides a powerful tool to mine soybean genomes.</title>
        <authorList>
            <person name="Xie M."/>
            <person name="Chung C.Y.L."/>
            <person name="Li M.-W."/>
            <person name="Wong F.-L."/>
            <person name="Chan T.-F."/>
            <person name="Lam H.-M."/>
        </authorList>
    </citation>
    <scope>NUCLEOTIDE SEQUENCE [LARGE SCALE GENOMIC DNA]</scope>
    <source>
        <strain evidence="2">cv. W05</strain>
        <tissue evidence="1">Hypocotyl of etiolated seedlings</tissue>
    </source>
</reference>
<evidence type="ECO:0000313" key="1">
    <source>
        <dbReference type="EMBL" id="RZB65590.1"/>
    </source>
</evidence>
<evidence type="ECO:0000313" key="2">
    <source>
        <dbReference type="Proteomes" id="UP000289340"/>
    </source>
</evidence>
<sequence>MDFNREFSKGGKVVDIYVSRRTNKGGFVWSRFQTINKRRLEKENLVYVPENKNWTGRAMKDFTRVATVQERIFVEGLLSITIVPMGGKMVLIKVAEDEDFQALVKEWEDMFQQWLIKMKINDVVYSIWLVEEPFANLFPIREYLVESNKGELEVAVIDEIAMDKGGVGSVFAGEETVGLVGGGGDLRGNNLVVIEEVSIVLRGKKFPVTEKGVGTRRLMLELIIVMV</sequence>
<protein>
    <submittedName>
        <fullName evidence="1">Uncharacterized protein</fullName>
    </submittedName>
</protein>
<keyword evidence="2" id="KW-1185">Reference proteome</keyword>
<accession>A0A445GWE5</accession>
<comment type="caution">
    <text evidence="1">The sequence shown here is derived from an EMBL/GenBank/DDBJ whole genome shotgun (WGS) entry which is preliminary data.</text>
</comment>
<dbReference type="AlphaFoldDB" id="A0A445GWE5"/>
<proteinExistence type="predicted"/>